<keyword evidence="3 8" id="KW-1134">Transmembrane beta strand</keyword>
<evidence type="ECO:0000256" key="4">
    <source>
        <dbReference type="ARBA" id="ARBA00022692"/>
    </source>
</evidence>
<keyword evidence="7 8" id="KW-0998">Cell outer membrane</keyword>
<dbReference type="PROSITE" id="PS52016">
    <property type="entry name" value="TONB_DEPENDENT_REC_3"/>
    <property type="match status" value="1"/>
</dbReference>
<dbReference type="InterPro" id="IPR000531">
    <property type="entry name" value="Beta-barrel_TonB"/>
</dbReference>
<dbReference type="GO" id="GO:0044718">
    <property type="term" value="P:siderophore transmembrane transport"/>
    <property type="evidence" value="ECO:0007669"/>
    <property type="project" value="TreeGrafter"/>
</dbReference>
<evidence type="ECO:0000256" key="6">
    <source>
        <dbReference type="ARBA" id="ARBA00023136"/>
    </source>
</evidence>
<evidence type="ECO:0000256" key="1">
    <source>
        <dbReference type="ARBA" id="ARBA00004571"/>
    </source>
</evidence>
<dbReference type="Gene3D" id="2.40.170.20">
    <property type="entry name" value="TonB-dependent receptor, beta-barrel domain"/>
    <property type="match status" value="1"/>
</dbReference>
<dbReference type="GO" id="GO:0015344">
    <property type="term" value="F:siderophore uptake transmembrane transporter activity"/>
    <property type="evidence" value="ECO:0007669"/>
    <property type="project" value="TreeGrafter"/>
</dbReference>
<evidence type="ECO:0000313" key="12">
    <source>
        <dbReference type="Proteomes" id="UP000401081"/>
    </source>
</evidence>
<dbReference type="GO" id="GO:0009279">
    <property type="term" value="C:cell outer membrane"/>
    <property type="evidence" value="ECO:0007669"/>
    <property type="project" value="UniProtKB-SubCell"/>
</dbReference>
<evidence type="ECO:0000256" key="3">
    <source>
        <dbReference type="ARBA" id="ARBA00022452"/>
    </source>
</evidence>
<dbReference type="InterPro" id="IPR010917">
    <property type="entry name" value="TonB_rcpt_CS"/>
</dbReference>
<sequence length="138" mass="15428">MLQSKNKETGERLSIIPEYTLNSTLSWQVHQDVSLQSTFTWYGKQQPKKYDYQGKPVTGSSTSEVSPYSIVGLSATWDVNKNLSLTGGVDNVFDKRLWREGNAQTVSDTKTGAYMAGAGANTYNEPGRTWYMSVNTHF</sequence>
<evidence type="ECO:0000256" key="9">
    <source>
        <dbReference type="PROSITE-ProRule" id="PRU10144"/>
    </source>
</evidence>
<evidence type="ECO:0000313" key="11">
    <source>
        <dbReference type="EMBL" id="VFS84637.1"/>
    </source>
</evidence>
<keyword evidence="12" id="KW-1185">Reference proteome</keyword>
<keyword evidence="2 8" id="KW-0813">Transport</keyword>
<dbReference type="InterPro" id="IPR036942">
    <property type="entry name" value="Beta-barrel_TonB_sf"/>
</dbReference>
<evidence type="ECO:0000259" key="10">
    <source>
        <dbReference type="Pfam" id="PF00593"/>
    </source>
</evidence>
<keyword evidence="5" id="KW-0798">TonB box</keyword>
<dbReference type="AlphaFoldDB" id="A0A485CJ82"/>
<comment type="similarity">
    <text evidence="8">Belongs to the TonB-dependent receptor family.</text>
</comment>
<evidence type="ECO:0000256" key="7">
    <source>
        <dbReference type="ARBA" id="ARBA00023237"/>
    </source>
</evidence>
<proteinExistence type="inferred from homology"/>
<dbReference type="PROSITE" id="PS01156">
    <property type="entry name" value="TONB_DEPENDENT_REC_2"/>
    <property type="match status" value="1"/>
</dbReference>
<evidence type="ECO:0000256" key="5">
    <source>
        <dbReference type="ARBA" id="ARBA00023077"/>
    </source>
</evidence>
<keyword evidence="4 8" id="KW-0812">Transmembrane</keyword>
<comment type="subcellular location">
    <subcellularLocation>
        <location evidence="1 8">Cell outer membrane</location>
        <topology evidence="1 8">Multi-pass membrane protein</topology>
    </subcellularLocation>
</comment>
<keyword evidence="11" id="KW-0675">Receptor</keyword>
<dbReference type="InterPro" id="IPR039426">
    <property type="entry name" value="TonB-dep_rcpt-like"/>
</dbReference>
<organism evidence="11 12">
    <name type="scientific">Kluyvera cryocrescens</name>
    <name type="common">Kluyvera citrophila</name>
    <dbReference type="NCBI Taxonomy" id="580"/>
    <lineage>
        <taxon>Bacteria</taxon>
        <taxon>Pseudomonadati</taxon>
        <taxon>Pseudomonadota</taxon>
        <taxon>Gammaproteobacteria</taxon>
        <taxon>Enterobacterales</taxon>
        <taxon>Enterobacteriaceae</taxon>
        <taxon>Kluyvera</taxon>
    </lineage>
</organism>
<dbReference type="Pfam" id="PF00593">
    <property type="entry name" value="TonB_dep_Rec_b-barrel"/>
    <property type="match status" value="1"/>
</dbReference>
<dbReference type="GO" id="GO:0042912">
    <property type="term" value="F:colicin transmembrane transporter activity"/>
    <property type="evidence" value="ECO:0007669"/>
    <property type="project" value="TreeGrafter"/>
</dbReference>
<name>A0A485CJ82_KLUCR</name>
<dbReference type="Proteomes" id="UP000401081">
    <property type="component" value="Unassembled WGS sequence"/>
</dbReference>
<reference evidence="11 12" key="1">
    <citation type="submission" date="2019-03" db="EMBL/GenBank/DDBJ databases">
        <authorList>
            <consortium name="Pathogen Informatics"/>
        </authorList>
    </citation>
    <scope>NUCLEOTIDE SEQUENCE [LARGE SCALE GENOMIC DNA]</scope>
    <source>
        <strain evidence="11 12">NCTC12993</strain>
    </source>
</reference>
<evidence type="ECO:0000256" key="8">
    <source>
        <dbReference type="PROSITE-ProRule" id="PRU01360"/>
    </source>
</evidence>
<gene>
    <name evidence="11" type="primary">fepA_1</name>
    <name evidence="11" type="ORF">NCTC12993_06482</name>
</gene>
<protein>
    <submittedName>
        <fullName evidence="11">Enterobactin outer-membrane receptor</fullName>
    </submittedName>
</protein>
<dbReference type="SUPFAM" id="SSF56935">
    <property type="entry name" value="Porins"/>
    <property type="match status" value="1"/>
</dbReference>
<dbReference type="PANTHER" id="PTHR30069:SF51">
    <property type="entry name" value="FERRIENTEROBACTIN RECEPTOR"/>
    <property type="match status" value="1"/>
</dbReference>
<accession>A0A485CJ82</accession>
<evidence type="ECO:0000256" key="2">
    <source>
        <dbReference type="ARBA" id="ARBA00022448"/>
    </source>
</evidence>
<dbReference type="GO" id="GO:0042931">
    <property type="term" value="F:enterobactin transmembrane transporter activity"/>
    <property type="evidence" value="ECO:0007669"/>
    <property type="project" value="TreeGrafter"/>
</dbReference>
<feature type="domain" description="TonB-dependent receptor-like beta-barrel" evidence="10">
    <location>
        <begin position="6"/>
        <end position="92"/>
    </location>
</feature>
<dbReference type="EMBL" id="CAADJD010000026">
    <property type="protein sequence ID" value="VFS84637.1"/>
    <property type="molecule type" value="Genomic_DNA"/>
</dbReference>
<feature type="short sequence motif" description="TonB C-terminal box" evidence="9">
    <location>
        <begin position="121"/>
        <end position="138"/>
    </location>
</feature>
<dbReference type="PANTHER" id="PTHR30069">
    <property type="entry name" value="TONB-DEPENDENT OUTER MEMBRANE RECEPTOR"/>
    <property type="match status" value="1"/>
</dbReference>
<keyword evidence="6 8" id="KW-0472">Membrane</keyword>